<dbReference type="PANTHER" id="PTHR48407">
    <property type="entry name" value="CRANIOFACIAL DEVELOPMENT PROTEIN 1"/>
    <property type="match status" value="1"/>
</dbReference>
<comment type="similarity">
    <text evidence="1">Belongs to the SWC5 family.</text>
</comment>
<organism evidence="5 6">
    <name type="scientific">Parathielavia appendiculata</name>
    <dbReference type="NCBI Taxonomy" id="2587402"/>
    <lineage>
        <taxon>Eukaryota</taxon>
        <taxon>Fungi</taxon>
        <taxon>Dikarya</taxon>
        <taxon>Ascomycota</taxon>
        <taxon>Pezizomycotina</taxon>
        <taxon>Sordariomycetes</taxon>
        <taxon>Sordariomycetidae</taxon>
        <taxon>Sordariales</taxon>
        <taxon>Chaetomiaceae</taxon>
        <taxon>Parathielavia</taxon>
    </lineage>
</organism>
<gene>
    <name evidence="5" type="ORF">N657DRAFT_645160</name>
</gene>
<protein>
    <recommendedName>
        <fullName evidence="2">SWR1-complex protein 5</fullName>
    </recommendedName>
</protein>
<proteinExistence type="inferred from homology"/>
<feature type="compositionally biased region" description="Basic and acidic residues" evidence="3">
    <location>
        <begin position="1"/>
        <end position="10"/>
    </location>
</feature>
<dbReference type="Proteomes" id="UP001302602">
    <property type="component" value="Unassembled WGS sequence"/>
</dbReference>
<dbReference type="PROSITE" id="PS51279">
    <property type="entry name" value="BCNT_C"/>
    <property type="match status" value="1"/>
</dbReference>
<sequence>MSAELVRDEDYLSEEDSDFAPEEAPAEESSVSDDDEAADAEKSTQGKRKRQDVEDGAEDAGFENSGDEAIIEKGKRRQKKAKRKDGEADEDEGGEGGLIKTRRMRAAEKAEKRAEVASGPVTIDVDALWAQMTSEPVGKKIQAEPATTQPTVDGIKPPSQPQQSTENNKADELDLIRIKRTYNFAGKVHTEEKLVPRDSAEAKLYLAEKGADAAASDNSSSPTQKRMPRKAFRSAFEPVASDGPAHRSDLNLAMSERLRARELAKADAKKLNTVEKSRMDWAGFVDREGIKDELELAGKSKHSFATRQDFLARSEAVREQEARRLRMAGKA</sequence>
<comment type="caution">
    <text evidence="5">The sequence shown here is derived from an EMBL/GenBank/DDBJ whole genome shotgun (WGS) entry which is preliminary data.</text>
</comment>
<dbReference type="InterPro" id="IPR011421">
    <property type="entry name" value="BCNT-C"/>
</dbReference>
<dbReference type="GO" id="GO:0000812">
    <property type="term" value="C:Swr1 complex"/>
    <property type="evidence" value="ECO:0007669"/>
    <property type="project" value="TreeGrafter"/>
</dbReference>
<feature type="region of interest" description="Disordered" evidence="3">
    <location>
        <begin position="209"/>
        <end position="229"/>
    </location>
</feature>
<reference evidence="5" key="1">
    <citation type="journal article" date="2023" name="Mol. Phylogenet. Evol.">
        <title>Genome-scale phylogeny and comparative genomics of the fungal order Sordariales.</title>
        <authorList>
            <person name="Hensen N."/>
            <person name="Bonometti L."/>
            <person name="Westerberg I."/>
            <person name="Brannstrom I.O."/>
            <person name="Guillou S."/>
            <person name="Cros-Aarteil S."/>
            <person name="Calhoun S."/>
            <person name="Haridas S."/>
            <person name="Kuo A."/>
            <person name="Mondo S."/>
            <person name="Pangilinan J."/>
            <person name="Riley R."/>
            <person name="LaButti K."/>
            <person name="Andreopoulos B."/>
            <person name="Lipzen A."/>
            <person name="Chen C."/>
            <person name="Yan M."/>
            <person name="Daum C."/>
            <person name="Ng V."/>
            <person name="Clum A."/>
            <person name="Steindorff A."/>
            <person name="Ohm R.A."/>
            <person name="Martin F."/>
            <person name="Silar P."/>
            <person name="Natvig D.O."/>
            <person name="Lalanne C."/>
            <person name="Gautier V."/>
            <person name="Ament-Velasquez S.L."/>
            <person name="Kruys A."/>
            <person name="Hutchinson M.I."/>
            <person name="Powell A.J."/>
            <person name="Barry K."/>
            <person name="Miller A.N."/>
            <person name="Grigoriev I.V."/>
            <person name="Debuchy R."/>
            <person name="Gladieux P."/>
            <person name="Hiltunen Thoren M."/>
            <person name="Johannesson H."/>
        </authorList>
    </citation>
    <scope>NUCLEOTIDE SEQUENCE</scope>
    <source>
        <strain evidence="5">CBS 731.68</strain>
    </source>
</reference>
<dbReference type="GeneID" id="87829665"/>
<dbReference type="RefSeq" id="XP_062647348.1">
    <property type="nucleotide sequence ID" value="XM_062792896.1"/>
</dbReference>
<accession>A0AAN6Z3G3</accession>
<feature type="domain" description="BCNT-C" evidence="4">
    <location>
        <begin position="251"/>
        <end position="331"/>
    </location>
</feature>
<dbReference type="Pfam" id="PF07572">
    <property type="entry name" value="BCNT"/>
    <property type="match status" value="1"/>
</dbReference>
<evidence type="ECO:0000313" key="5">
    <source>
        <dbReference type="EMBL" id="KAK4123577.1"/>
    </source>
</evidence>
<evidence type="ECO:0000259" key="4">
    <source>
        <dbReference type="PROSITE" id="PS51279"/>
    </source>
</evidence>
<feature type="region of interest" description="Disordered" evidence="3">
    <location>
        <begin position="136"/>
        <end position="172"/>
    </location>
</feature>
<keyword evidence="6" id="KW-1185">Reference proteome</keyword>
<evidence type="ECO:0000313" key="6">
    <source>
        <dbReference type="Proteomes" id="UP001302602"/>
    </source>
</evidence>
<feature type="compositionally biased region" description="Basic residues" evidence="3">
    <location>
        <begin position="74"/>
        <end position="83"/>
    </location>
</feature>
<feature type="compositionally biased region" description="Low complexity" evidence="3">
    <location>
        <begin position="212"/>
        <end position="221"/>
    </location>
</feature>
<dbReference type="AlphaFoldDB" id="A0AAN6Z3G3"/>
<evidence type="ECO:0000256" key="2">
    <source>
        <dbReference type="ARBA" id="ARBA00019138"/>
    </source>
</evidence>
<feature type="region of interest" description="Disordered" evidence="3">
    <location>
        <begin position="1"/>
        <end position="121"/>
    </location>
</feature>
<dbReference type="InterPro" id="IPR027124">
    <property type="entry name" value="Swc5/CFDP1/2"/>
</dbReference>
<reference evidence="5" key="2">
    <citation type="submission" date="2023-05" db="EMBL/GenBank/DDBJ databases">
        <authorList>
            <consortium name="Lawrence Berkeley National Laboratory"/>
            <person name="Steindorff A."/>
            <person name="Hensen N."/>
            <person name="Bonometti L."/>
            <person name="Westerberg I."/>
            <person name="Brannstrom I.O."/>
            <person name="Guillou S."/>
            <person name="Cros-Aarteil S."/>
            <person name="Calhoun S."/>
            <person name="Haridas S."/>
            <person name="Kuo A."/>
            <person name="Mondo S."/>
            <person name="Pangilinan J."/>
            <person name="Riley R."/>
            <person name="Labutti K."/>
            <person name="Andreopoulos B."/>
            <person name="Lipzen A."/>
            <person name="Chen C."/>
            <person name="Yanf M."/>
            <person name="Daum C."/>
            <person name="Ng V."/>
            <person name="Clum A."/>
            <person name="Ohm R."/>
            <person name="Martin F."/>
            <person name="Silar P."/>
            <person name="Natvig D."/>
            <person name="Lalanne C."/>
            <person name="Gautier V."/>
            <person name="Ament-Velasquez S.L."/>
            <person name="Kruys A."/>
            <person name="Hutchinson M.I."/>
            <person name="Powell A.J."/>
            <person name="Barry K."/>
            <person name="Miller A.N."/>
            <person name="Grigoriev I.V."/>
            <person name="Debuchy R."/>
            <person name="Gladieux P."/>
            <person name="Thoren M.H."/>
            <person name="Johannesson H."/>
        </authorList>
    </citation>
    <scope>NUCLEOTIDE SEQUENCE</scope>
    <source>
        <strain evidence="5">CBS 731.68</strain>
    </source>
</reference>
<name>A0AAN6Z3G3_9PEZI</name>
<dbReference type="PANTHER" id="PTHR48407:SF1">
    <property type="entry name" value="CRANIOFACIAL DEVELOPMENT PROTEIN 1"/>
    <property type="match status" value="1"/>
</dbReference>
<evidence type="ECO:0000256" key="1">
    <source>
        <dbReference type="ARBA" id="ARBA00010465"/>
    </source>
</evidence>
<feature type="compositionally biased region" description="Acidic residues" evidence="3">
    <location>
        <begin position="11"/>
        <end position="38"/>
    </location>
</feature>
<dbReference type="EMBL" id="MU853228">
    <property type="protein sequence ID" value="KAK4123577.1"/>
    <property type="molecule type" value="Genomic_DNA"/>
</dbReference>
<evidence type="ECO:0000256" key="3">
    <source>
        <dbReference type="SAM" id="MobiDB-lite"/>
    </source>
</evidence>
<feature type="compositionally biased region" description="Basic and acidic residues" evidence="3">
    <location>
        <begin position="105"/>
        <end position="115"/>
    </location>
</feature>